<organism evidence="1 2">
    <name type="scientific">Candidatus Planktophila lacus</name>
    <dbReference type="NCBI Taxonomy" id="1884913"/>
    <lineage>
        <taxon>Bacteria</taxon>
        <taxon>Bacillati</taxon>
        <taxon>Actinomycetota</taxon>
        <taxon>Actinomycetes</taxon>
        <taxon>Candidatus Nanopelagicales</taxon>
        <taxon>Candidatus Nanopelagicaceae</taxon>
        <taxon>Candidatus Planktophila</taxon>
    </lineage>
</organism>
<gene>
    <name evidence="1" type="ORF">A1s21148_05165</name>
</gene>
<keyword evidence="2" id="KW-1185">Reference proteome</keyword>
<proteinExistence type="predicted"/>
<dbReference type="Proteomes" id="UP000217144">
    <property type="component" value="Chromosome"/>
</dbReference>
<dbReference type="RefSeq" id="WP_095671373.1">
    <property type="nucleotide sequence ID" value="NZ_CP016769.1"/>
</dbReference>
<sequence>MNEKNGWLYLSANGFTYSAPTVRVKLTQEAEKPVVAPTPIATPAAKPAVAKKTTITCVKGKTSKKVTAVKPVCPTGFKKK</sequence>
<dbReference type="AlphaFoldDB" id="A0AAC9YR49"/>
<dbReference type="KEGG" id="plan:A1s21148_05165"/>
<evidence type="ECO:0000313" key="1">
    <source>
        <dbReference type="EMBL" id="ASY10885.1"/>
    </source>
</evidence>
<accession>A0AAC9YR49</accession>
<name>A0AAC9YR49_9ACTN</name>
<protein>
    <submittedName>
        <fullName evidence="1">Uncharacterized protein</fullName>
    </submittedName>
</protein>
<evidence type="ECO:0000313" key="2">
    <source>
        <dbReference type="Proteomes" id="UP000217144"/>
    </source>
</evidence>
<reference evidence="1 2" key="1">
    <citation type="submission" date="2016-07" db="EMBL/GenBank/DDBJ databases">
        <title>High microdiversification within the ubiquitous acI lineage of Actinobacteria.</title>
        <authorList>
            <person name="Neuenschwander S.M."/>
            <person name="Salcher M."/>
            <person name="Ghai R."/>
            <person name="Pernthaler J."/>
        </authorList>
    </citation>
    <scope>NUCLEOTIDE SEQUENCE [LARGE SCALE GENOMIC DNA]</scope>
    <source>
        <strain evidence="1">MMS-21-148</strain>
    </source>
</reference>
<dbReference type="EMBL" id="CP016769">
    <property type="protein sequence ID" value="ASY10885.1"/>
    <property type="molecule type" value="Genomic_DNA"/>
</dbReference>